<organism evidence="2 3">
    <name type="scientific">Steinernema carpocapsae</name>
    <name type="common">Entomopathogenic nematode</name>
    <dbReference type="NCBI Taxonomy" id="34508"/>
    <lineage>
        <taxon>Eukaryota</taxon>
        <taxon>Metazoa</taxon>
        <taxon>Ecdysozoa</taxon>
        <taxon>Nematoda</taxon>
        <taxon>Chromadorea</taxon>
        <taxon>Rhabditida</taxon>
        <taxon>Tylenchina</taxon>
        <taxon>Panagrolaimomorpha</taxon>
        <taxon>Strongyloidoidea</taxon>
        <taxon>Steinernematidae</taxon>
        <taxon>Steinernema</taxon>
    </lineage>
</organism>
<protein>
    <submittedName>
        <fullName evidence="2">Uncharacterized protein</fullName>
    </submittedName>
</protein>
<name>A0A4U5LTS0_STECR</name>
<reference evidence="2 3" key="2">
    <citation type="journal article" date="2019" name="G3 (Bethesda)">
        <title>Hybrid Assembly of the Genome of the Entomopathogenic Nematode Steinernema carpocapsae Identifies the X-Chromosome.</title>
        <authorList>
            <person name="Serra L."/>
            <person name="Macchietto M."/>
            <person name="Macias-Munoz A."/>
            <person name="McGill C.J."/>
            <person name="Rodriguez I.M."/>
            <person name="Rodriguez B."/>
            <person name="Murad R."/>
            <person name="Mortazavi A."/>
        </authorList>
    </citation>
    <scope>NUCLEOTIDE SEQUENCE [LARGE SCALE GENOMIC DNA]</scope>
    <source>
        <strain evidence="2 3">ALL</strain>
    </source>
</reference>
<sequence>MLRSVSKTTSFPVPNRPNQRSRDADLRTKPKETHGRFTPIDFFRRSQRFHAEQVLRSMHTTHNLTVFEWHFVPCLGIDKQPFRIISGFCFDSNLGSV</sequence>
<comment type="caution">
    <text evidence="2">The sequence shown here is derived from an EMBL/GenBank/DDBJ whole genome shotgun (WGS) entry which is preliminary data.</text>
</comment>
<feature type="region of interest" description="Disordered" evidence="1">
    <location>
        <begin position="1"/>
        <end position="33"/>
    </location>
</feature>
<dbReference type="AlphaFoldDB" id="A0A4U5LTS0"/>
<feature type="compositionally biased region" description="Polar residues" evidence="1">
    <location>
        <begin position="1"/>
        <end position="18"/>
    </location>
</feature>
<feature type="compositionally biased region" description="Basic and acidic residues" evidence="1">
    <location>
        <begin position="20"/>
        <end position="33"/>
    </location>
</feature>
<evidence type="ECO:0000313" key="2">
    <source>
        <dbReference type="EMBL" id="TKR59470.1"/>
    </source>
</evidence>
<proteinExistence type="predicted"/>
<dbReference type="Proteomes" id="UP000298663">
    <property type="component" value="Unassembled WGS sequence"/>
</dbReference>
<accession>A0A4U5LTS0</accession>
<dbReference type="EMBL" id="AZBU02000012">
    <property type="protein sequence ID" value="TKR59470.1"/>
    <property type="molecule type" value="Genomic_DNA"/>
</dbReference>
<evidence type="ECO:0000313" key="3">
    <source>
        <dbReference type="Proteomes" id="UP000298663"/>
    </source>
</evidence>
<gene>
    <name evidence="2" type="ORF">L596_029133</name>
</gene>
<keyword evidence="3" id="KW-1185">Reference proteome</keyword>
<reference evidence="2 3" key="1">
    <citation type="journal article" date="2015" name="Genome Biol.">
        <title>Comparative genomics of Steinernema reveals deeply conserved gene regulatory networks.</title>
        <authorList>
            <person name="Dillman A.R."/>
            <person name="Macchietto M."/>
            <person name="Porter C.F."/>
            <person name="Rogers A."/>
            <person name="Williams B."/>
            <person name="Antoshechkin I."/>
            <person name="Lee M.M."/>
            <person name="Goodwin Z."/>
            <person name="Lu X."/>
            <person name="Lewis E.E."/>
            <person name="Goodrich-Blair H."/>
            <person name="Stock S.P."/>
            <person name="Adams B.J."/>
            <person name="Sternberg P.W."/>
            <person name="Mortazavi A."/>
        </authorList>
    </citation>
    <scope>NUCLEOTIDE SEQUENCE [LARGE SCALE GENOMIC DNA]</scope>
    <source>
        <strain evidence="2 3">ALL</strain>
    </source>
</reference>
<evidence type="ECO:0000256" key="1">
    <source>
        <dbReference type="SAM" id="MobiDB-lite"/>
    </source>
</evidence>